<dbReference type="PANTHER" id="PTHR28008">
    <property type="entry name" value="DOMAIN PROTEIN, PUTATIVE (AFU_ORTHOLOGUE AFUA_3G10980)-RELATED"/>
    <property type="match status" value="1"/>
</dbReference>
<dbReference type="EMBL" id="AAOW01000004">
    <property type="protein sequence ID" value="EAR62008.1"/>
    <property type="molecule type" value="Genomic_DNA"/>
</dbReference>
<organism evidence="2 3">
    <name type="scientific">Neptuniibacter caesariensis</name>
    <dbReference type="NCBI Taxonomy" id="207954"/>
    <lineage>
        <taxon>Bacteria</taxon>
        <taxon>Pseudomonadati</taxon>
        <taxon>Pseudomonadota</taxon>
        <taxon>Gammaproteobacteria</taxon>
        <taxon>Oceanospirillales</taxon>
        <taxon>Oceanospirillaceae</taxon>
        <taxon>Neptuniibacter</taxon>
    </lineage>
</organism>
<evidence type="ECO:0000313" key="3">
    <source>
        <dbReference type="Proteomes" id="UP000002171"/>
    </source>
</evidence>
<comment type="caution">
    <text evidence="2">The sequence shown here is derived from an EMBL/GenBank/DDBJ whole genome shotgun (WGS) entry which is preliminary data.</text>
</comment>
<keyword evidence="1" id="KW-1133">Transmembrane helix</keyword>
<gene>
    <name evidence="2" type="ORF">MED92_09894</name>
</gene>
<feature type="transmembrane region" description="Helical" evidence="1">
    <location>
        <begin position="45"/>
        <end position="62"/>
    </location>
</feature>
<dbReference type="OrthoDB" id="532191at2"/>
<dbReference type="AlphaFoldDB" id="A0A7U8GT67"/>
<keyword evidence="1" id="KW-0472">Membrane</keyword>
<accession>A0A7U8GT67</accession>
<keyword evidence="1" id="KW-0812">Transmembrane</keyword>
<evidence type="ECO:0008006" key="4">
    <source>
        <dbReference type="Google" id="ProtNLM"/>
    </source>
</evidence>
<protein>
    <recommendedName>
        <fullName evidence="4">Trypsin</fullName>
    </recommendedName>
</protein>
<evidence type="ECO:0000313" key="2">
    <source>
        <dbReference type="EMBL" id="EAR62008.1"/>
    </source>
</evidence>
<dbReference type="PANTHER" id="PTHR28008:SF1">
    <property type="entry name" value="DOMAIN PROTEIN, PUTATIVE (AFU_ORTHOLOGUE AFUA_3G10980)-RELATED"/>
    <property type="match status" value="1"/>
</dbReference>
<dbReference type="Proteomes" id="UP000002171">
    <property type="component" value="Unassembled WGS sequence"/>
</dbReference>
<keyword evidence="3" id="KW-1185">Reference proteome</keyword>
<proteinExistence type="predicted"/>
<sequence>MLQKLSALLTTVFFIFLLWILFMANTEQDTVIFRFVRSLPYGDKMAHIFVFGVLTLLLNLASKNRALSYRRANIQWGTLFVTVFATAEEASQYFIPSRTLDLFDYACSLMGILLFTLISRWKMAAPG</sequence>
<evidence type="ECO:0000256" key="1">
    <source>
        <dbReference type="SAM" id="Phobius"/>
    </source>
</evidence>
<reference evidence="2 3" key="1">
    <citation type="submission" date="2006-02" db="EMBL/GenBank/DDBJ databases">
        <authorList>
            <person name="Pinhassi J."/>
            <person name="Pedros-Alio C."/>
            <person name="Ferriera S."/>
            <person name="Johnson J."/>
            <person name="Kravitz S."/>
            <person name="Halpern A."/>
            <person name="Remington K."/>
            <person name="Beeson K."/>
            <person name="Tran B."/>
            <person name="Rogers Y.-H."/>
            <person name="Friedman R."/>
            <person name="Venter J.C."/>
        </authorList>
    </citation>
    <scope>NUCLEOTIDE SEQUENCE [LARGE SCALE GENOMIC DNA]</scope>
    <source>
        <strain evidence="2 3">MED92</strain>
    </source>
</reference>
<name>A0A7U8GT67_NEPCE</name>
<feature type="transmembrane region" description="Helical" evidence="1">
    <location>
        <begin position="7"/>
        <end position="25"/>
    </location>
</feature>
<dbReference type="NCBIfam" id="NF037970">
    <property type="entry name" value="vanZ_1"/>
    <property type="match status" value="1"/>
</dbReference>